<sequence length="67" mass="7963">MNEKKTQHSRDTAPTRNFIGFKWGGTTTEWEEEADQFMNCLQDQLDANESDATKEKKIEYGKQKQYW</sequence>
<name>A0A841KZZ8_9FIRM</name>
<dbReference type="EMBL" id="JACHEN010000030">
    <property type="protein sequence ID" value="MBB6217898.1"/>
    <property type="molecule type" value="Genomic_DNA"/>
</dbReference>
<gene>
    <name evidence="2" type="ORF">HNQ80_004034</name>
</gene>
<proteinExistence type="predicted"/>
<evidence type="ECO:0000313" key="3">
    <source>
        <dbReference type="Proteomes" id="UP000579281"/>
    </source>
</evidence>
<reference evidence="2 3" key="1">
    <citation type="submission" date="2020-08" db="EMBL/GenBank/DDBJ databases">
        <title>Genomic Encyclopedia of Type Strains, Phase IV (KMG-IV): sequencing the most valuable type-strain genomes for metagenomic binning, comparative biology and taxonomic classification.</title>
        <authorList>
            <person name="Goeker M."/>
        </authorList>
    </citation>
    <scope>NUCLEOTIDE SEQUENCE [LARGE SCALE GENOMIC DNA]</scope>
    <source>
        <strain evidence="2 3">DSM 103526</strain>
    </source>
</reference>
<dbReference type="AlphaFoldDB" id="A0A841KZZ8"/>
<dbReference type="RefSeq" id="WP_184312405.1">
    <property type="nucleotide sequence ID" value="NZ_JACHEN010000030.1"/>
</dbReference>
<protein>
    <submittedName>
        <fullName evidence="2">Uncharacterized protein</fullName>
    </submittedName>
</protein>
<accession>A0A841KZZ8</accession>
<keyword evidence="3" id="KW-1185">Reference proteome</keyword>
<evidence type="ECO:0000313" key="2">
    <source>
        <dbReference type="EMBL" id="MBB6217898.1"/>
    </source>
</evidence>
<comment type="caution">
    <text evidence="2">The sequence shown here is derived from an EMBL/GenBank/DDBJ whole genome shotgun (WGS) entry which is preliminary data.</text>
</comment>
<feature type="compositionally biased region" description="Basic and acidic residues" evidence="1">
    <location>
        <begin position="51"/>
        <end position="67"/>
    </location>
</feature>
<evidence type="ECO:0000256" key="1">
    <source>
        <dbReference type="SAM" id="MobiDB-lite"/>
    </source>
</evidence>
<organism evidence="2 3">
    <name type="scientific">Anaerosolibacter carboniphilus</name>
    <dbReference type="NCBI Taxonomy" id="1417629"/>
    <lineage>
        <taxon>Bacteria</taxon>
        <taxon>Bacillati</taxon>
        <taxon>Bacillota</taxon>
        <taxon>Clostridia</taxon>
        <taxon>Peptostreptococcales</taxon>
        <taxon>Thermotaleaceae</taxon>
        <taxon>Anaerosolibacter</taxon>
    </lineage>
</organism>
<dbReference type="Proteomes" id="UP000579281">
    <property type="component" value="Unassembled WGS sequence"/>
</dbReference>
<feature type="region of interest" description="Disordered" evidence="1">
    <location>
        <begin position="47"/>
        <end position="67"/>
    </location>
</feature>